<dbReference type="SMART" id="SM00304">
    <property type="entry name" value="HAMP"/>
    <property type="match status" value="1"/>
</dbReference>
<dbReference type="Pfam" id="PF00672">
    <property type="entry name" value="HAMP"/>
    <property type="match status" value="1"/>
</dbReference>
<dbReference type="InterPro" id="IPR004089">
    <property type="entry name" value="MCPsignal_dom"/>
</dbReference>
<evidence type="ECO:0000313" key="11">
    <source>
        <dbReference type="Proteomes" id="UP001596108"/>
    </source>
</evidence>
<dbReference type="InterPro" id="IPR003660">
    <property type="entry name" value="HAMP_dom"/>
</dbReference>
<evidence type="ECO:0000259" key="8">
    <source>
        <dbReference type="PROSITE" id="PS50111"/>
    </source>
</evidence>
<comment type="subcellular location">
    <subcellularLocation>
        <location evidence="1">Cell membrane</location>
    </subcellularLocation>
</comment>
<keyword evidence="11" id="KW-1185">Reference proteome</keyword>
<comment type="caution">
    <text evidence="10">The sequence shown here is derived from an EMBL/GenBank/DDBJ whole genome shotgun (WGS) entry which is preliminary data.</text>
</comment>
<evidence type="ECO:0000313" key="10">
    <source>
        <dbReference type="EMBL" id="MFC5530688.1"/>
    </source>
</evidence>
<keyword evidence="2" id="KW-1003">Cell membrane</keyword>
<dbReference type="Gene3D" id="1.10.287.950">
    <property type="entry name" value="Methyl-accepting chemotaxis protein"/>
    <property type="match status" value="1"/>
</dbReference>
<feature type="transmembrane region" description="Helical" evidence="7">
    <location>
        <begin position="192"/>
        <end position="212"/>
    </location>
</feature>
<dbReference type="Proteomes" id="UP001596108">
    <property type="component" value="Unassembled WGS sequence"/>
</dbReference>
<comment type="similarity">
    <text evidence="5">Belongs to the methyl-accepting chemotaxis (MCP) protein family.</text>
</comment>
<dbReference type="PROSITE" id="PS50111">
    <property type="entry name" value="CHEMOTAXIS_TRANSDUC_2"/>
    <property type="match status" value="1"/>
</dbReference>
<dbReference type="PANTHER" id="PTHR32089">
    <property type="entry name" value="METHYL-ACCEPTING CHEMOTAXIS PROTEIN MCPB"/>
    <property type="match status" value="1"/>
</dbReference>
<evidence type="ECO:0000259" key="9">
    <source>
        <dbReference type="PROSITE" id="PS50885"/>
    </source>
</evidence>
<organism evidence="10 11">
    <name type="scientific">Cohnella yongneupensis</name>
    <dbReference type="NCBI Taxonomy" id="425006"/>
    <lineage>
        <taxon>Bacteria</taxon>
        <taxon>Bacillati</taxon>
        <taxon>Bacillota</taxon>
        <taxon>Bacilli</taxon>
        <taxon>Bacillales</taxon>
        <taxon>Paenibacillaceae</taxon>
        <taxon>Cohnella</taxon>
    </lineage>
</organism>
<feature type="domain" description="Methyl-accepting transducer" evidence="8">
    <location>
        <begin position="284"/>
        <end position="534"/>
    </location>
</feature>
<dbReference type="Pfam" id="PF00015">
    <property type="entry name" value="MCPsignal"/>
    <property type="match status" value="1"/>
</dbReference>
<evidence type="ECO:0000256" key="1">
    <source>
        <dbReference type="ARBA" id="ARBA00004236"/>
    </source>
</evidence>
<dbReference type="EMBL" id="JBHSNC010000045">
    <property type="protein sequence ID" value="MFC5530688.1"/>
    <property type="molecule type" value="Genomic_DNA"/>
</dbReference>
<evidence type="ECO:0000256" key="5">
    <source>
        <dbReference type="ARBA" id="ARBA00029447"/>
    </source>
</evidence>
<reference evidence="11" key="1">
    <citation type="journal article" date="2019" name="Int. J. Syst. Evol. Microbiol.">
        <title>The Global Catalogue of Microorganisms (GCM) 10K type strain sequencing project: providing services to taxonomists for standard genome sequencing and annotation.</title>
        <authorList>
            <consortium name="The Broad Institute Genomics Platform"/>
            <consortium name="The Broad Institute Genome Sequencing Center for Infectious Disease"/>
            <person name="Wu L."/>
            <person name="Ma J."/>
        </authorList>
    </citation>
    <scope>NUCLEOTIDE SEQUENCE [LARGE SCALE GENOMIC DNA]</scope>
    <source>
        <strain evidence="11">CGMCC 1.18578</strain>
    </source>
</reference>
<keyword evidence="7" id="KW-0812">Transmembrane</keyword>
<name>A0ABW0R113_9BACL</name>
<keyword evidence="3 7" id="KW-0472">Membrane</keyword>
<dbReference type="SMART" id="SM00283">
    <property type="entry name" value="MA"/>
    <property type="match status" value="1"/>
</dbReference>
<dbReference type="PANTHER" id="PTHR32089:SF112">
    <property type="entry name" value="LYSOZYME-LIKE PROTEIN-RELATED"/>
    <property type="match status" value="1"/>
</dbReference>
<dbReference type="CDD" id="cd06225">
    <property type="entry name" value="HAMP"/>
    <property type="match status" value="1"/>
</dbReference>
<evidence type="ECO:0000256" key="2">
    <source>
        <dbReference type="ARBA" id="ARBA00022475"/>
    </source>
</evidence>
<dbReference type="Gene3D" id="6.10.340.10">
    <property type="match status" value="1"/>
</dbReference>
<accession>A0ABW0R113</accession>
<gene>
    <name evidence="10" type="ORF">ACFPQ4_14725</name>
</gene>
<keyword evidence="7" id="KW-1133">Transmembrane helix</keyword>
<proteinExistence type="inferred from homology"/>
<keyword evidence="4 6" id="KW-0807">Transducer</keyword>
<evidence type="ECO:0000256" key="3">
    <source>
        <dbReference type="ARBA" id="ARBA00023136"/>
    </source>
</evidence>
<protein>
    <submittedName>
        <fullName evidence="10">Methyl-accepting chemotaxis protein</fullName>
    </submittedName>
</protein>
<dbReference type="PROSITE" id="PS50885">
    <property type="entry name" value="HAMP"/>
    <property type="match status" value="1"/>
</dbReference>
<feature type="domain" description="HAMP" evidence="9">
    <location>
        <begin position="213"/>
        <end position="265"/>
    </location>
</feature>
<evidence type="ECO:0000256" key="4">
    <source>
        <dbReference type="ARBA" id="ARBA00023224"/>
    </source>
</evidence>
<evidence type="ECO:0000256" key="7">
    <source>
        <dbReference type="SAM" id="Phobius"/>
    </source>
</evidence>
<dbReference type="RefSeq" id="WP_378112631.1">
    <property type="nucleotide sequence ID" value="NZ_JBHSNC010000045.1"/>
</dbReference>
<sequence>MREKIVHLSMKWKLILSFAVVALLFAGTAIYQGNKTKQVEVSMESQKVEMENRIAVAKVTQSLQQMNTLESAVAKSSDLEAVDLFAEAQKQLFDEMASINFKVDTDSYQALQQLQSQAKEYTANFDEIVTTMNDTEMDPLDVLEKIDGLHTKALDSIQTILTLNEQLYVAAADNADQAQSHSFDLLNRTMSISTYVAVFVFIFTIVIAILLIRSFLIPVGRLQSALRKIAEGDLRHQIQSSSNDELGRLSDHFDHMVIRVRDMLQQTHSVASSLAAYSHSFQQSSSITAHANQDIVKTIQEISVGTEQQAGQTEQSANLIQELHREIHDITEYTGAMLKTSEDANRNTRKGAAVVTELQKASEFSRDSIGKVYEALSRLTELSTKISHITNSITDVSNQTNILALNAAIEAARAGVHGKGFAVIAEEVRLLSVQTKESSVHIGVMIDELHAGMENFRNHMLETKVSLEEQDHKVADTLFSFTAIDQSIQEISTQIGQIHHKVDTTQAKNATLAEIVQNVASIAEETAAGVQEVNATSVQQDNAIRGIAQQAVDINELSQKLYQELRAFKIEDESVEEIVEASVDEIVEDDAQAVESDKVA</sequence>
<dbReference type="SUPFAM" id="SSF58104">
    <property type="entry name" value="Methyl-accepting chemotaxis protein (MCP) signaling domain"/>
    <property type="match status" value="1"/>
</dbReference>
<evidence type="ECO:0000256" key="6">
    <source>
        <dbReference type="PROSITE-ProRule" id="PRU00284"/>
    </source>
</evidence>